<feature type="domain" description="PknH-like extracellular" evidence="3">
    <location>
        <begin position="81"/>
        <end position="264"/>
    </location>
</feature>
<sequence>MSDPYQPPFNTPPPYYQGGNANWGGPPQFMPWGPPPPTPHRNAWPITAAAAVVLVLVASAVAIWLVVRPKPEPPRAAPLGPERLSGLLLSPADINAAMGSSSMQPGKPITSTDSSSVTVSAPDCQGALYTTQDPVYAGSGYSAVSGLVSSEAGDNYDHWVNQAVALFPSADRAKNFVRISAEKWRGCAGKTVTVTNKGKTYRWTFAQLQGSPPRVTLRDTQEGADGWECQRALNVANNVVVDINACGYHISDQGGQIAGKITGKIDSEKPEG</sequence>
<dbReference type="InterPro" id="IPR038232">
    <property type="entry name" value="PknH-like_Extracell_sf"/>
</dbReference>
<dbReference type="Proteomes" id="UP000826012">
    <property type="component" value="Chromosome"/>
</dbReference>
<organism evidence="4 5">
    <name type="scientific">Mycobacterium senriense</name>
    <dbReference type="NCBI Taxonomy" id="2775496"/>
    <lineage>
        <taxon>Bacteria</taxon>
        <taxon>Bacillati</taxon>
        <taxon>Actinomycetota</taxon>
        <taxon>Actinomycetes</taxon>
        <taxon>Mycobacteriales</taxon>
        <taxon>Mycobacteriaceae</taxon>
        <taxon>Mycobacterium</taxon>
        <taxon>Mycobacterium avium complex (MAC)</taxon>
    </lineage>
</organism>
<feature type="region of interest" description="Disordered" evidence="1">
    <location>
        <begin position="1"/>
        <end position="36"/>
    </location>
</feature>
<name>A0ABN6IHW3_9MYCO</name>
<feature type="transmembrane region" description="Helical" evidence="2">
    <location>
        <begin position="43"/>
        <end position="67"/>
    </location>
</feature>
<accession>A0ABN6IHW3</accession>
<protein>
    <recommendedName>
        <fullName evidence="3">PknH-like extracellular domain-containing protein</fullName>
    </recommendedName>
</protein>
<evidence type="ECO:0000313" key="4">
    <source>
        <dbReference type="EMBL" id="BCZ23375.1"/>
    </source>
</evidence>
<dbReference type="EMBL" id="AP024828">
    <property type="protein sequence ID" value="BCZ23375.1"/>
    <property type="molecule type" value="Genomic_DNA"/>
</dbReference>
<evidence type="ECO:0000259" key="3">
    <source>
        <dbReference type="Pfam" id="PF14032"/>
    </source>
</evidence>
<evidence type="ECO:0000313" key="5">
    <source>
        <dbReference type="Proteomes" id="UP000826012"/>
    </source>
</evidence>
<keyword evidence="2" id="KW-0472">Membrane</keyword>
<evidence type="ECO:0000256" key="1">
    <source>
        <dbReference type="SAM" id="MobiDB-lite"/>
    </source>
</evidence>
<dbReference type="Pfam" id="PF14032">
    <property type="entry name" value="PknH_C"/>
    <property type="match status" value="1"/>
</dbReference>
<gene>
    <name evidence="4" type="ORF">MTY59_32300</name>
</gene>
<dbReference type="Gene3D" id="3.40.1000.70">
    <property type="entry name" value="PknH-like extracellular domain"/>
    <property type="match status" value="1"/>
</dbReference>
<proteinExistence type="predicted"/>
<keyword evidence="5" id="KW-1185">Reference proteome</keyword>
<dbReference type="InterPro" id="IPR026954">
    <property type="entry name" value="PknH-like_Extracell"/>
</dbReference>
<keyword evidence="2" id="KW-0812">Transmembrane</keyword>
<feature type="compositionally biased region" description="Pro residues" evidence="1">
    <location>
        <begin position="1"/>
        <end position="15"/>
    </location>
</feature>
<reference evidence="4 5" key="1">
    <citation type="submission" date="2021-07" db="EMBL/GenBank/DDBJ databases">
        <title>Complete genome sequence of nontuberculous Mycobacterium sp. TY59.</title>
        <authorList>
            <person name="Fukushima K."/>
        </authorList>
    </citation>
    <scope>NUCLEOTIDE SEQUENCE [LARGE SCALE GENOMIC DNA]</scope>
    <source>
        <strain evidence="4 5">TY59</strain>
    </source>
</reference>
<evidence type="ECO:0000256" key="2">
    <source>
        <dbReference type="SAM" id="Phobius"/>
    </source>
</evidence>
<keyword evidence="2" id="KW-1133">Transmembrane helix</keyword>